<gene>
    <name evidence="1" type="ORF">GPM918_LOCUS36251</name>
    <name evidence="2" type="ORF">SRO942_LOCUS36980</name>
</gene>
<organism evidence="1 3">
    <name type="scientific">Didymodactylos carnosus</name>
    <dbReference type="NCBI Taxonomy" id="1234261"/>
    <lineage>
        <taxon>Eukaryota</taxon>
        <taxon>Metazoa</taxon>
        <taxon>Spiralia</taxon>
        <taxon>Gnathifera</taxon>
        <taxon>Rotifera</taxon>
        <taxon>Eurotatoria</taxon>
        <taxon>Bdelloidea</taxon>
        <taxon>Philodinida</taxon>
        <taxon>Philodinidae</taxon>
        <taxon>Didymodactylos</taxon>
    </lineage>
</organism>
<dbReference type="AlphaFoldDB" id="A0A815SDZ9"/>
<evidence type="ECO:0000313" key="2">
    <source>
        <dbReference type="EMBL" id="CAF4353957.1"/>
    </source>
</evidence>
<reference evidence="1" key="1">
    <citation type="submission" date="2021-02" db="EMBL/GenBank/DDBJ databases">
        <authorList>
            <person name="Nowell W R."/>
        </authorList>
    </citation>
    <scope>NUCLEOTIDE SEQUENCE</scope>
</reference>
<protein>
    <submittedName>
        <fullName evidence="1">Uncharacterized protein</fullName>
    </submittedName>
</protein>
<keyword evidence="3" id="KW-1185">Reference proteome</keyword>
<dbReference type="EMBL" id="CAJNOQ010021714">
    <property type="protein sequence ID" value="CAF1490918.1"/>
    <property type="molecule type" value="Genomic_DNA"/>
</dbReference>
<accession>A0A815SDZ9</accession>
<evidence type="ECO:0000313" key="3">
    <source>
        <dbReference type="Proteomes" id="UP000663829"/>
    </source>
</evidence>
<comment type="caution">
    <text evidence="1">The sequence shown here is derived from an EMBL/GenBank/DDBJ whole genome shotgun (WGS) entry which is preliminary data.</text>
</comment>
<proteinExistence type="predicted"/>
<dbReference type="EMBL" id="CAJOBC010087206">
    <property type="protein sequence ID" value="CAF4353957.1"/>
    <property type="molecule type" value="Genomic_DNA"/>
</dbReference>
<name>A0A815SDZ9_9BILA</name>
<evidence type="ECO:0000313" key="1">
    <source>
        <dbReference type="EMBL" id="CAF1490918.1"/>
    </source>
</evidence>
<dbReference type="Proteomes" id="UP000663829">
    <property type="component" value="Unassembled WGS sequence"/>
</dbReference>
<sequence>MAILMCRIARLPTNNISNGKFSQSIVELNKPMTEQWIREFHNIDTNQTYTLKSEQSLNQKGDELLVETSKFLKNNIKLNIHLDTYPLIDHNNFVNGFGMHSVCYSFNIGSWSNNIKLPTIVSPSIRGYSICNSNDTDKWNFHVEIYTPPLPNRKLVASYSGQMAMI</sequence>
<dbReference type="Proteomes" id="UP000681722">
    <property type="component" value="Unassembled WGS sequence"/>
</dbReference>